<gene>
    <name evidence="5" type="primary">LOC105681946</name>
</gene>
<dbReference type="GeneID" id="105681946"/>
<dbReference type="InterPro" id="IPR004875">
    <property type="entry name" value="DDE_SF_endonuclease_dom"/>
</dbReference>
<dbReference type="Pfam" id="PF03184">
    <property type="entry name" value="DDE_1"/>
    <property type="match status" value="1"/>
</dbReference>
<dbReference type="OrthoDB" id="7698582at2759"/>
<dbReference type="RefSeq" id="XP_012248904.1">
    <property type="nucleotide sequence ID" value="XM_012393481.2"/>
</dbReference>
<dbReference type="Pfam" id="PF03221">
    <property type="entry name" value="HTH_Tnp_Tc5"/>
    <property type="match status" value="1"/>
</dbReference>
<sequence length="461" mass="53976">MRKKCESRQSAMQKYGISQATLFRIYAQSERIKNDFESRMEFSTFETRLMQRAIDIDRIVHQWYLRCKERNEQMTEADIKRRALEINMKLLGTPSFSAGRAWFQRFKKRYSITNADVKVTVPVKTETIAAEAFKADFNRLLIERRIILRNVYNVVYTTIMWKIVPEGTCIMDRAKLTGNLEMCEDYVTALFCANATGCRKLPVLLIGTEPDIHVLHNYDTEAFSPIYKSNANACMDRTIFKEWYEHIFLESVKARQREDAPREQYLLLLDNVMSLHNLNDLHDLDRSVIFMSLPVNVSPLRQPMNCGIISCFKRKYRIELLKTTMPITVGGTEEDLIDVHKQISKWDCCRIVHNAWSSVDYAILISSWDNLLTVRMVRSISFEDKWEADMQEIFKIMKVLPACEECEEIHVYNWFSIENQYDIVKKKCVEEVLREFNDNPVNIGIIDDEAGPSRAKLSKRS</sequence>
<name>A0A6P3V5U7_BOMIM</name>
<keyword evidence="2" id="KW-0238">DNA-binding</keyword>
<dbReference type="SUPFAM" id="SSF46689">
    <property type="entry name" value="Homeodomain-like"/>
    <property type="match status" value="1"/>
</dbReference>
<proteinExistence type="predicted"/>
<reference evidence="5" key="1">
    <citation type="submission" date="2025-08" db="UniProtKB">
        <authorList>
            <consortium name="RefSeq"/>
        </authorList>
    </citation>
    <scope>IDENTIFICATION</scope>
</reference>
<dbReference type="PROSITE" id="PS51253">
    <property type="entry name" value="HTH_CENPB"/>
    <property type="match status" value="1"/>
</dbReference>
<dbReference type="PANTHER" id="PTHR19303:SF75">
    <property type="entry name" value="HTH CENPB-TYPE DOMAIN-CONTAINING PROTEIN"/>
    <property type="match status" value="1"/>
</dbReference>
<dbReference type="OMA" id="KCKHASE"/>
<dbReference type="SMART" id="SM00674">
    <property type="entry name" value="CENPB"/>
    <property type="match status" value="1"/>
</dbReference>
<evidence type="ECO:0000256" key="2">
    <source>
        <dbReference type="ARBA" id="ARBA00023125"/>
    </source>
</evidence>
<dbReference type="PANTHER" id="PTHR19303">
    <property type="entry name" value="TRANSPOSON"/>
    <property type="match status" value="1"/>
</dbReference>
<dbReference type="GO" id="GO:0005634">
    <property type="term" value="C:nucleus"/>
    <property type="evidence" value="ECO:0007669"/>
    <property type="project" value="UniProtKB-SubCell"/>
</dbReference>
<organism evidence="4 5">
    <name type="scientific">Bombus impatiens</name>
    <name type="common">Bumblebee</name>
    <dbReference type="NCBI Taxonomy" id="132113"/>
    <lineage>
        <taxon>Eukaryota</taxon>
        <taxon>Metazoa</taxon>
        <taxon>Ecdysozoa</taxon>
        <taxon>Arthropoda</taxon>
        <taxon>Hexapoda</taxon>
        <taxon>Insecta</taxon>
        <taxon>Pterygota</taxon>
        <taxon>Neoptera</taxon>
        <taxon>Endopterygota</taxon>
        <taxon>Hymenoptera</taxon>
        <taxon>Apocrita</taxon>
        <taxon>Aculeata</taxon>
        <taxon>Apoidea</taxon>
        <taxon>Anthophila</taxon>
        <taxon>Apidae</taxon>
        <taxon>Bombus</taxon>
        <taxon>Pyrobombus</taxon>
    </lineage>
</organism>
<comment type="subcellular location">
    <subcellularLocation>
        <location evidence="1">Nucleus</location>
    </subcellularLocation>
</comment>
<evidence type="ECO:0000256" key="1">
    <source>
        <dbReference type="ARBA" id="ARBA00004123"/>
    </source>
</evidence>
<keyword evidence="4" id="KW-1185">Reference proteome</keyword>
<feature type="domain" description="HTH CENPB-type" evidence="3">
    <location>
        <begin position="44"/>
        <end position="116"/>
    </location>
</feature>
<accession>A0A6P3V5U7</accession>
<dbReference type="Proteomes" id="UP000515180">
    <property type="component" value="Unplaced"/>
</dbReference>
<dbReference type="AlphaFoldDB" id="A0A6P3V5U7"/>
<dbReference type="InterPro" id="IPR050863">
    <property type="entry name" value="CenT-Element_Derived"/>
</dbReference>
<evidence type="ECO:0000259" key="3">
    <source>
        <dbReference type="PROSITE" id="PS51253"/>
    </source>
</evidence>
<dbReference type="InterPro" id="IPR009057">
    <property type="entry name" value="Homeodomain-like_sf"/>
</dbReference>
<evidence type="ECO:0000313" key="5">
    <source>
        <dbReference type="RefSeq" id="XP_012248904.1"/>
    </source>
</evidence>
<dbReference type="InterPro" id="IPR006600">
    <property type="entry name" value="HTH_CenpB_DNA-bd_dom"/>
</dbReference>
<dbReference type="KEGG" id="bim:105681946"/>
<evidence type="ECO:0000313" key="4">
    <source>
        <dbReference type="Proteomes" id="UP000515180"/>
    </source>
</evidence>
<protein>
    <submittedName>
        <fullName evidence="5">Jerky protein homolog-like</fullName>
    </submittedName>
</protein>
<dbReference type="GO" id="GO:0003677">
    <property type="term" value="F:DNA binding"/>
    <property type="evidence" value="ECO:0007669"/>
    <property type="project" value="UniProtKB-KW"/>
</dbReference>
<dbReference type="Gene3D" id="1.10.10.60">
    <property type="entry name" value="Homeodomain-like"/>
    <property type="match status" value="1"/>
</dbReference>